<dbReference type="InterPro" id="IPR033575">
    <property type="entry name" value="DDA1-like"/>
</dbReference>
<dbReference type="EMBL" id="JAUJYO010000004">
    <property type="protein sequence ID" value="KAK1318634.1"/>
    <property type="molecule type" value="Genomic_DNA"/>
</dbReference>
<dbReference type="GO" id="GO:0080008">
    <property type="term" value="C:Cul4-RING E3 ubiquitin ligase complex"/>
    <property type="evidence" value="ECO:0007669"/>
    <property type="project" value="TreeGrafter"/>
</dbReference>
<dbReference type="InterPro" id="IPR003034">
    <property type="entry name" value="SAP_dom"/>
</dbReference>
<feature type="domain" description="SAP" evidence="3">
    <location>
        <begin position="152"/>
        <end position="186"/>
    </location>
</feature>
<dbReference type="InterPro" id="IPR036361">
    <property type="entry name" value="SAP_dom_sf"/>
</dbReference>
<sequence>MGGASTAKGGSAASSRPSDSNLSGAAATAPGPSKYLRGLPSRGLFSSTVTSSNPGSMRVWVCEHDTSPPEDQIIKTNTTNILIRALQLSKQRGDPSEKKDVKTRSTVEGNKTKRSSERTSDVSTTAKRAKMTNESASTRQGESSSGPSEIDFQGLTVERLRALLKERSLSVRGRKDELIARLKEGEGDDREEPKR</sequence>
<dbReference type="Pfam" id="PF02037">
    <property type="entry name" value="SAP"/>
    <property type="match status" value="1"/>
</dbReference>
<evidence type="ECO:0000256" key="1">
    <source>
        <dbReference type="ARBA" id="ARBA00008042"/>
    </source>
</evidence>
<dbReference type="Proteomes" id="UP001180020">
    <property type="component" value="Unassembled WGS sequence"/>
</dbReference>
<evidence type="ECO:0000313" key="5">
    <source>
        <dbReference type="Proteomes" id="UP001180020"/>
    </source>
</evidence>
<feature type="compositionally biased region" description="Polar residues" evidence="2">
    <location>
        <begin position="44"/>
        <end position="55"/>
    </location>
</feature>
<dbReference type="PROSITE" id="PS50800">
    <property type="entry name" value="SAP"/>
    <property type="match status" value="1"/>
</dbReference>
<evidence type="ECO:0000313" key="4">
    <source>
        <dbReference type="EMBL" id="KAK1318634.1"/>
    </source>
</evidence>
<dbReference type="AlphaFoldDB" id="A0AAV9EZ37"/>
<dbReference type="GO" id="GO:0032436">
    <property type="term" value="P:positive regulation of proteasomal ubiquitin-dependent protein catabolic process"/>
    <property type="evidence" value="ECO:0007669"/>
    <property type="project" value="TreeGrafter"/>
</dbReference>
<reference evidence="4" key="2">
    <citation type="submission" date="2023-06" db="EMBL/GenBank/DDBJ databases">
        <authorList>
            <person name="Ma L."/>
            <person name="Liu K.-W."/>
            <person name="Li Z."/>
            <person name="Hsiao Y.-Y."/>
            <person name="Qi Y."/>
            <person name="Fu T."/>
            <person name="Tang G."/>
            <person name="Zhang D."/>
            <person name="Sun W.-H."/>
            <person name="Liu D.-K."/>
            <person name="Li Y."/>
            <person name="Chen G.-Z."/>
            <person name="Liu X.-D."/>
            <person name="Liao X.-Y."/>
            <person name="Jiang Y.-T."/>
            <person name="Yu X."/>
            <person name="Hao Y."/>
            <person name="Huang J."/>
            <person name="Zhao X.-W."/>
            <person name="Ke S."/>
            <person name="Chen Y.-Y."/>
            <person name="Wu W.-L."/>
            <person name="Hsu J.-L."/>
            <person name="Lin Y.-F."/>
            <person name="Huang M.-D."/>
            <person name="Li C.-Y."/>
            <person name="Huang L."/>
            <person name="Wang Z.-W."/>
            <person name="Zhao X."/>
            <person name="Zhong W.-Y."/>
            <person name="Peng D.-H."/>
            <person name="Ahmad S."/>
            <person name="Lan S."/>
            <person name="Zhang J.-S."/>
            <person name="Tsai W.-C."/>
            <person name="Van De Peer Y."/>
            <person name="Liu Z.-J."/>
        </authorList>
    </citation>
    <scope>NUCLEOTIDE SEQUENCE</scope>
    <source>
        <strain evidence="4">CP</strain>
        <tissue evidence="4">Leaves</tissue>
    </source>
</reference>
<feature type="region of interest" description="Disordered" evidence="2">
    <location>
        <begin position="87"/>
        <end position="154"/>
    </location>
</feature>
<dbReference type="InterPro" id="IPR018276">
    <property type="entry name" value="DDA1_dom"/>
</dbReference>
<dbReference type="PANTHER" id="PTHR31879">
    <property type="entry name" value="DET1- AND DDB1-ASSOCIATED PROTEIN 1"/>
    <property type="match status" value="1"/>
</dbReference>
<gene>
    <name evidence="4" type="ORF">QJS10_CPB04g00274</name>
</gene>
<feature type="compositionally biased region" description="Polar residues" evidence="2">
    <location>
        <begin position="121"/>
        <end position="147"/>
    </location>
</feature>
<comment type="caution">
    <text evidence="4">The sequence shown here is derived from an EMBL/GenBank/DDBJ whole genome shotgun (WGS) entry which is preliminary data.</text>
</comment>
<dbReference type="PANTHER" id="PTHR31879:SF2">
    <property type="entry name" value="DET1- AND DDB1-ASSOCIATED PROTEIN 1"/>
    <property type="match status" value="1"/>
</dbReference>
<keyword evidence="5" id="KW-1185">Reference proteome</keyword>
<evidence type="ECO:0000259" key="3">
    <source>
        <dbReference type="PROSITE" id="PS50800"/>
    </source>
</evidence>
<reference evidence="4" key="1">
    <citation type="journal article" date="2023" name="Nat. Commun.">
        <title>Diploid and tetraploid genomes of Acorus and the evolution of monocots.</title>
        <authorList>
            <person name="Ma L."/>
            <person name="Liu K.W."/>
            <person name="Li Z."/>
            <person name="Hsiao Y.Y."/>
            <person name="Qi Y."/>
            <person name="Fu T."/>
            <person name="Tang G.D."/>
            <person name="Zhang D."/>
            <person name="Sun W.H."/>
            <person name="Liu D.K."/>
            <person name="Li Y."/>
            <person name="Chen G.Z."/>
            <person name="Liu X.D."/>
            <person name="Liao X.Y."/>
            <person name="Jiang Y.T."/>
            <person name="Yu X."/>
            <person name="Hao Y."/>
            <person name="Huang J."/>
            <person name="Zhao X.W."/>
            <person name="Ke S."/>
            <person name="Chen Y.Y."/>
            <person name="Wu W.L."/>
            <person name="Hsu J.L."/>
            <person name="Lin Y.F."/>
            <person name="Huang M.D."/>
            <person name="Li C.Y."/>
            <person name="Huang L."/>
            <person name="Wang Z.W."/>
            <person name="Zhao X."/>
            <person name="Zhong W.Y."/>
            <person name="Peng D.H."/>
            <person name="Ahmad S."/>
            <person name="Lan S."/>
            <person name="Zhang J.S."/>
            <person name="Tsai W.C."/>
            <person name="Van de Peer Y."/>
            <person name="Liu Z.J."/>
        </authorList>
    </citation>
    <scope>NUCLEOTIDE SEQUENCE</scope>
    <source>
        <strain evidence="4">CP</strain>
    </source>
</reference>
<dbReference type="Gene3D" id="1.10.720.30">
    <property type="entry name" value="SAP domain"/>
    <property type="match status" value="1"/>
</dbReference>
<evidence type="ECO:0000256" key="2">
    <source>
        <dbReference type="SAM" id="MobiDB-lite"/>
    </source>
</evidence>
<feature type="compositionally biased region" description="Basic and acidic residues" evidence="2">
    <location>
        <begin position="91"/>
        <end position="120"/>
    </location>
</feature>
<dbReference type="SUPFAM" id="SSF68906">
    <property type="entry name" value="SAP domain"/>
    <property type="match status" value="1"/>
</dbReference>
<name>A0AAV9EZ37_ACOCL</name>
<comment type="similarity">
    <text evidence="1">Belongs to the DDA1 family.</text>
</comment>
<protein>
    <recommendedName>
        <fullName evidence="3">SAP domain-containing protein</fullName>
    </recommendedName>
</protein>
<dbReference type="SMART" id="SM00513">
    <property type="entry name" value="SAP"/>
    <property type="match status" value="1"/>
</dbReference>
<proteinExistence type="inferred from homology"/>
<feature type="region of interest" description="Disordered" evidence="2">
    <location>
        <begin position="174"/>
        <end position="195"/>
    </location>
</feature>
<dbReference type="Pfam" id="PF10172">
    <property type="entry name" value="DDA1"/>
    <property type="match status" value="1"/>
</dbReference>
<accession>A0AAV9EZ37</accession>
<feature type="compositionally biased region" description="Low complexity" evidence="2">
    <location>
        <begin position="1"/>
        <end position="15"/>
    </location>
</feature>
<organism evidence="4 5">
    <name type="scientific">Acorus calamus</name>
    <name type="common">Sweet flag</name>
    <dbReference type="NCBI Taxonomy" id="4465"/>
    <lineage>
        <taxon>Eukaryota</taxon>
        <taxon>Viridiplantae</taxon>
        <taxon>Streptophyta</taxon>
        <taxon>Embryophyta</taxon>
        <taxon>Tracheophyta</taxon>
        <taxon>Spermatophyta</taxon>
        <taxon>Magnoliopsida</taxon>
        <taxon>Liliopsida</taxon>
        <taxon>Acoraceae</taxon>
        <taxon>Acorus</taxon>
    </lineage>
</organism>
<feature type="region of interest" description="Disordered" evidence="2">
    <location>
        <begin position="1"/>
        <end position="75"/>
    </location>
</feature>